<dbReference type="EMBL" id="BQXU01000020">
    <property type="protein sequence ID" value="GKT47577.1"/>
    <property type="molecule type" value="Genomic_DNA"/>
</dbReference>
<dbReference type="GeneID" id="73328560"/>
<evidence type="ECO:0000256" key="1">
    <source>
        <dbReference type="SAM" id="MobiDB-lite"/>
    </source>
</evidence>
<gene>
    <name evidence="2" type="ORF">ColSpa_07758</name>
</gene>
<feature type="compositionally biased region" description="Basic and acidic residues" evidence="1">
    <location>
        <begin position="25"/>
        <end position="36"/>
    </location>
</feature>
<organism evidence="2 3">
    <name type="scientific">Colletotrichum spaethianum</name>
    <dbReference type="NCBI Taxonomy" id="700344"/>
    <lineage>
        <taxon>Eukaryota</taxon>
        <taxon>Fungi</taxon>
        <taxon>Dikarya</taxon>
        <taxon>Ascomycota</taxon>
        <taxon>Pezizomycotina</taxon>
        <taxon>Sordariomycetes</taxon>
        <taxon>Hypocreomycetidae</taxon>
        <taxon>Glomerellales</taxon>
        <taxon>Glomerellaceae</taxon>
        <taxon>Colletotrichum</taxon>
        <taxon>Colletotrichum spaethianum species complex</taxon>
    </lineage>
</organism>
<dbReference type="Proteomes" id="UP001055115">
    <property type="component" value="Unassembled WGS sequence"/>
</dbReference>
<accession>A0AA37P8F8</accession>
<feature type="region of interest" description="Disordered" evidence="1">
    <location>
        <begin position="1"/>
        <end position="36"/>
    </location>
</feature>
<dbReference type="RefSeq" id="XP_049129927.1">
    <property type="nucleotide sequence ID" value="XM_049273970.1"/>
</dbReference>
<name>A0AA37P8F8_9PEZI</name>
<sequence length="441" mass="48886">MDQNLNNEGDEGDEKRSRKKSSGRGRGDNKKDCNSCKKGRYLEADGLKAGIEDAIESCPDDNTARRYHLSILQRINELRPNGADITRRTQAAILNDLTDAYEPMPDDSTIIDDGDRSHNHLWYSALIRRGMKLPAEWEGKPHISARFDKLRAVWEEAEETPTLRRRPAKEEAASNDPSGGAVDDPAKNPASRKRKRRADIDGSAQGEDEDAEQQFQEAFRAFRRQAASHIIVPSARGVNQPQAYASIPPSGYTASSMEQAHRYPSIIPPQIQPSIPQGYMYPGFTNQAMFHQNSEMTLFPTRHTMTGSPHRYSNQQHSLQQPLLVSQPNQTSFQTHQASFQTRSHAFGYTNGFSNTYENAADDVTSNLFGPWGLPYAFGGAPSAIEQGYIYAMENDSGINQAAPDGTIHNSVSAAADETTSSGEHESIEASVDSLQDEMEH</sequence>
<feature type="region of interest" description="Disordered" evidence="1">
    <location>
        <begin position="158"/>
        <end position="212"/>
    </location>
</feature>
<evidence type="ECO:0000313" key="2">
    <source>
        <dbReference type="EMBL" id="GKT47577.1"/>
    </source>
</evidence>
<proteinExistence type="predicted"/>
<dbReference type="AlphaFoldDB" id="A0AA37P8F8"/>
<comment type="caution">
    <text evidence="2">The sequence shown here is derived from an EMBL/GenBank/DDBJ whole genome shotgun (WGS) entry which is preliminary data.</text>
</comment>
<feature type="compositionally biased region" description="Polar residues" evidence="1">
    <location>
        <begin position="412"/>
        <end position="422"/>
    </location>
</feature>
<reference evidence="2 3" key="1">
    <citation type="submission" date="2022-03" db="EMBL/GenBank/DDBJ databases">
        <title>Genome data of Colletotrichum spp.</title>
        <authorList>
            <person name="Utami Y.D."/>
            <person name="Hiruma K."/>
        </authorList>
    </citation>
    <scope>NUCLEOTIDE SEQUENCE [LARGE SCALE GENOMIC DNA]</scope>
    <source>
        <strain evidence="2 3">MAFF 239500</strain>
    </source>
</reference>
<protein>
    <submittedName>
        <fullName evidence="2">Uncharacterized protein</fullName>
    </submittedName>
</protein>
<feature type="region of interest" description="Disordered" evidence="1">
    <location>
        <begin position="412"/>
        <end position="441"/>
    </location>
</feature>
<evidence type="ECO:0000313" key="3">
    <source>
        <dbReference type="Proteomes" id="UP001055115"/>
    </source>
</evidence>
<keyword evidence="3" id="KW-1185">Reference proteome</keyword>